<keyword evidence="4" id="KW-1185">Reference proteome</keyword>
<feature type="domain" description="DUF6533" evidence="2">
    <location>
        <begin position="25"/>
        <end position="69"/>
    </location>
</feature>
<gene>
    <name evidence="3" type="ORF">EIP91_007826</name>
</gene>
<name>A0A4V2MVB8_9APHY</name>
<feature type="transmembrane region" description="Helical" evidence="1">
    <location>
        <begin position="102"/>
        <end position="121"/>
    </location>
</feature>
<evidence type="ECO:0000256" key="1">
    <source>
        <dbReference type="SAM" id="Phobius"/>
    </source>
</evidence>
<dbReference type="Proteomes" id="UP000292702">
    <property type="component" value="Unassembled WGS sequence"/>
</dbReference>
<keyword evidence="1" id="KW-1133">Transmembrane helix</keyword>
<dbReference type="AlphaFoldDB" id="A0A4V2MVB8"/>
<evidence type="ECO:0000313" key="4">
    <source>
        <dbReference type="Proteomes" id="UP000292702"/>
    </source>
</evidence>
<dbReference type="Gene3D" id="3.80.10.10">
    <property type="entry name" value="Ribonuclease Inhibitor"/>
    <property type="match status" value="1"/>
</dbReference>
<feature type="transmembrane region" description="Helical" evidence="1">
    <location>
        <begin position="214"/>
        <end position="231"/>
    </location>
</feature>
<feature type="transmembrane region" description="Helical" evidence="1">
    <location>
        <begin position="62"/>
        <end position="82"/>
    </location>
</feature>
<sequence length="719" mass="80732">MSEQLLISQDYGAPLTMEDLEVGHTAVAALAFTLWDVLIELSTEIELIWSCRTSAWIRWTYIFMRYVAVVALSSIIVIITSISTNVTFTSVGCKAWQIWEMAVTLSIIWMLDAILILRLYAVYNRSKLMLWIILSLYVAEIAIMVYGSIATIDGMVVTPGCLILTSPRTFFACWLSALSFQTIVIILMAVNFFRTKFRQRSSSAILRILIRDGSWAYALIFLVTLSNSVLYNAGSKPIAGTPYAWAIALYSFAGCHLQMNLLRNKDNRGSGDSTSDDGHGPKFTSHIEMRGISCEGPRPQSTDLVGPIILASPQLPYDIIEILGGYLYHHRSALAACSLTCRLWNNAIRPHIYHTITLTSEEDTSRLYKAVHAESAVGPWIREIRIASSRPSLGVYEFFLGFPSTFNPKLLPNLRSLQFRGQSTWYTSAEQSNKAIDALIALEAFCGISRICFENCSLPYDFAKGIVCAFPELVDLHLHNLIYIRGYQEISIPRYYVPQKLRSLRVHDNDRLPADNFYEELLLPDVPPFARAMQNLTTLEFHFGSNTSAVLEDLARVVFPSSLSSIQHLTFYFPSPSRISAVVSQSCNRFIVNNMNLAMFNQLRTFHVRGLNHADTTAKLLRGLNSPYLHHVDLGIKSVFLLVASCEDYRQVDEYLTDSSVLESLSEVHVFAYNAEAEDLNIMSAAAARILPRATERGFLRTSVVADPDVRYLPAVDFS</sequence>
<comment type="caution">
    <text evidence="3">The sequence shown here is derived from an EMBL/GenBank/DDBJ whole genome shotgun (WGS) entry which is preliminary data.</text>
</comment>
<protein>
    <recommendedName>
        <fullName evidence="2">DUF6533 domain-containing protein</fullName>
    </recommendedName>
</protein>
<dbReference type="SUPFAM" id="SSF52047">
    <property type="entry name" value="RNI-like"/>
    <property type="match status" value="1"/>
</dbReference>
<reference evidence="3 4" key="1">
    <citation type="submission" date="2018-11" db="EMBL/GenBank/DDBJ databases">
        <title>Genome assembly of Steccherinum ochraceum LE-BIN_3174, the white-rot fungus of the Steccherinaceae family (The Residual Polyporoid clade, Polyporales, Basidiomycota).</title>
        <authorList>
            <person name="Fedorova T.V."/>
            <person name="Glazunova O.A."/>
            <person name="Landesman E.O."/>
            <person name="Moiseenko K.V."/>
            <person name="Psurtseva N.V."/>
            <person name="Savinova O.S."/>
            <person name="Shakhova N.V."/>
            <person name="Tyazhelova T.V."/>
            <person name="Vasina D.V."/>
        </authorList>
    </citation>
    <scope>NUCLEOTIDE SEQUENCE [LARGE SCALE GENOMIC DNA]</scope>
    <source>
        <strain evidence="3 4">LE-BIN_3174</strain>
    </source>
</reference>
<dbReference type="OrthoDB" id="3206101at2759"/>
<accession>A0A4V2MVB8</accession>
<feature type="transmembrane region" description="Helical" evidence="1">
    <location>
        <begin position="128"/>
        <end position="149"/>
    </location>
</feature>
<proteinExistence type="predicted"/>
<organism evidence="3 4">
    <name type="scientific">Steccherinum ochraceum</name>
    <dbReference type="NCBI Taxonomy" id="92696"/>
    <lineage>
        <taxon>Eukaryota</taxon>
        <taxon>Fungi</taxon>
        <taxon>Dikarya</taxon>
        <taxon>Basidiomycota</taxon>
        <taxon>Agaricomycotina</taxon>
        <taxon>Agaricomycetes</taxon>
        <taxon>Polyporales</taxon>
        <taxon>Steccherinaceae</taxon>
        <taxon>Steccherinum</taxon>
    </lineage>
</organism>
<dbReference type="InterPro" id="IPR032675">
    <property type="entry name" value="LRR_dom_sf"/>
</dbReference>
<dbReference type="EMBL" id="RWJN01000424">
    <property type="protein sequence ID" value="TCD61857.1"/>
    <property type="molecule type" value="Genomic_DNA"/>
</dbReference>
<dbReference type="Pfam" id="PF20151">
    <property type="entry name" value="DUF6533"/>
    <property type="match status" value="1"/>
</dbReference>
<keyword evidence="1" id="KW-0812">Transmembrane</keyword>
<evidence type="ECO:0000259" key="2">
    <source>
        <dbReference type="Pfam" id="PF20151"/>
    </source>
</evidence>
<keyword evidence="1" id="KW-0472">Membrane</keyword>
<feature type="transmembrane region" description="Helical" evidence="1">
    <location>
        <begin position="169"/>
        <end position="193"/>
    </location>
</feature>
<evidence type="ECO:0000313" key="3">
    <source>
        <dbReference type="EMBL" id="TCD61857.1"/>
    </source>
</evidence>
<dbReference type="InterPro" id="IPR045340">
    <property type="entry name" value="DUF6533"/>
</dbReference>